<evidence type="ECO:0000313" key="3">
    <source>
        <dbReference type="EMBL" id="KFM78467.1"/>
    </source>
</evidence>
<protein>
    <submittedName>
        <fullName evidence="3">Serine/threonine-protein phosphatase 2A regulatory subunit B'' subunit gamma</fullName>
    </submittedName>
</protein>
<dbReference type="InterPro" id="IPR039865">
    <property type="entry name" value="PPP2R3C"/>
</dbReference>
<feature type="non-terminal residue" evidence="3">
    <location>
        <position position="195"/>
    </location>
</feature>
<name>A0A087UM78_STEMI</name>
<dbReference type="GO" id="GO:0000226">
    <property type="term" value="P:microtubule cytoskeleton organization"/>
    <property type="evidence" value="ECO:0007669"/>
    <property type="project" value="TreeGrafter"/>
</dbReference>
<dbReference type="EMBL" id="KK120528">
    <property type="protein sequence ID" value="KFM78467.1"/>
    <property type="molecule type" value="Genomic_DNA"/>
</dbReference>
<dbReference type="GO" id="GO:0005819">
    <property type="term" value="C:spindle"/>
    <property type="evidence" value="ECO:0007669"/>
    <property type="project" value="TreeGrafter"/>
</dbReference>
<dbReference type="GO" id="GO:0005813">
    <property type="term" value="C:centrosome"/>
    <property type="evidence" value="ECO:0007669"/>
    <property type="project" value="TreeGrafter"/>
</dbReference>
<gene>
    <name evidence="3" type="ORF">X975_03834</name>
</gene>
<evidence type="ECO:0000256" key="2">
    <source>
        <dbReference type="ARBA" id="ARBA00022490"/>
    </source>
</evidence>
<organism evidence="3 4">
    <name type="scientific">Stegodyphus mimosarum</name>
    <name type="common">African social velvet spider</name>
    <dbReference type="NCBI Taxonomy" id="407821"/>
    <lineage>
        <taxon>Eukaryota</taxon>
        <taxon>Metazoa</taxon>
        <taxon>Ecdysozoa</taxon>
        <taxon>Arthropoda</taxon>
        <taxon>Chelicerata</taxon>
        <taxon>Arachnida</taxon>
        <taxon>Araneae</taxon>
        <taxon>Araneomorphae</taxon>
        <taxon>Entelegynae</taxon>
        <taxon>Eresoidea</taxon>
        <taxon>Eresidae</taxon>
        <taxon>Stegodyphus</taxon>
    </lineage>
</organism>
<dbReference type="OMA" id="NAGMKCK"/>
<keyword evidence="4" id="KW-1185">Reference proteome</keyword>
<keyword evidence="2" id="KW-0963">Cytoplasm</keyword>
<reference evidence="3 4" key="1">
    <citation type="submission" date="2013-11" db="EMBL/GenBank/DDBJ databases">
        <title>Genome sequencing of Stegodyphus mimosarum.</title>
        <authorList>
            <person name="Bechsgaard J."/>
        </authorList>
    </citation>
    <scope>NUCLEOTIDE SEQUENCE [LARGE SCALE GENOMIC DNA]</scope>
</reference>
<evidence type="ECO:0000256" key="1">
    <source>
        <dbReference type="ARBA" id="ARBA00004496"/>
    </source>
</evidence>
<dbReference type="PANTHER" id="PTHR12085:SF3">
    <property type="entry name" value="SERINE_THREONINE-PROTEIN PHOSPHATASE 2A REGULATORY SUBUNIT B'' SUBUNIT GAMMA"/>
    <property type="match status" value="1"/>
</dbReference>
<dbReference type="GO" id="GO:0030865">
    <property type="term" value="P:cortical cytoskeleton organization"/>
    <property type="evidence" value="ECO:0007669"/>
    <property type="project" value="TreeGrafter"/>
</dbReference>
<dbReference type="GO" id="GO:0035303">
    <property type="term" value="P:regulation of dephosphorylation"/>
    <property type="evidence" value="ECO:0007669"/>
    <property type="project" value="InterPro"/>
</dbReference>
<accession>A0A087UM78</accession>
<sequence>MSLSAALKLNLSRKSKASDELKKDPDTWKVYSEWKGSQSSSYSIPKFYYKVPFEEDNLQQKLREEARAVFLERKNRELLDNEDLKDLWMLLEQNLSPPFTTQDHMTNYTDFKIVASKSDEKFRPYFSARIFAKLLQNDPDGRISIRHFFNYVMRKVWLHQTRIGLSLYDVAGQGYLREVVSTFVDFNLEFFFFLF</sequence>
<dbReference type="AlphaFoldDB" id="A0A087UM78"/>
<evidence type="ECO:0000313" key="4">
    <source>
        <dbReference type="Proteomes" id="UP000054359"/>
    </source>
</evidence>
<proteinExistence type="predicted"/>
<dbReference type="PANTHER" id="PTHR12085">
    <property type="entry name" value="SERINE/THREONINE-PROTEIN PHOSPHATASE 2A REGULATORY SUBUNIT B'' SUBUNIT GAMMA"/>
    <property type="match status" value="1"/>
</dbReference>
<dbReference type="GO" id="GO:0005737">
    <property type="term" value="C:cytoplasm"/>
    <property type="evidence" value="ECO:0007669"/>
    <property type="project" value="UniProtKB-SubCell"/>
</dbReference>
<comment type="subcellular location">
    <subcellularLocation>
        <location evidence="1">Cytoplasm</location>
    </subcellularLocation>
</comment>
<dbReference type="OrthoDB" id="10265007at2759"/>
<dbReference type="Proteomes" id="UP000054359">
    <property type="component" value="Unassembled WGS sequence"/>
</dbReference>
<dbReference type="STRING" id="407821.A0A087UM78"/>